<organism evidence="1 2">
    <name type="scientific">Acanthoscelides obtectus</name>
    <name type="common">Bean weevil</name>
    <name type="synonym">Bruchus obtectus</name>
    <dbReference type="NCBI Taxonomy" id="200917"/>
    <lineage>
        <taxon>Eukaryota</taxon>
        <taxon>Metazoa</taxon>
        <taxon>Ecdysozoa</taxon>
        <taxon>Arthropoda</taxon>
        <taxon>Hexapoda</taxon>
        <taxon>Insecta</taxon>
        <taxon>Pterygota</taxon>
        <taxon>Neoptera</taxon>
        <taxon>Endopterygota</taxon>
        <taxon>Coleoptera</taxon>
        <taxon>Polyphaga</taxon>
        <taxon>Cucujiformia</taxon>
        <taxon>Chrysomeloidea</taxon>
        <taxon>Chrysomelidae</taxon>
        <taxon>Bruchinae</taxon>
        <taxon>Bruchini</taxon>
        <taxon>Acanthoscelides</taxon>
    </lineage>
</organism>
<gene>
    <name evidence="1" type="ORF">ACAOBT_LOCUS29357</name>
</gene>
<dbReference type="EMBL" id="CAKOFQ010007713">
    <property type="protein sequence ID" value="CAH2006890.1"/>
    <property type="molecule type" value="Genomic_DNA"/>
</dbReference>
<accession>A0A9P0Q1Q1</accession>
<protein>
    <submittedName>
        <fullName evidence="1">Uncharacterized protein</fullName>
    </submittedName>
</protein>
<reference evidence="1" key="1">
    <citation type="submission" date="2022-03" db="EMBL/GenBank/DDBJ databases">
        <authorList>
            <person name="Sayadi A."/>
        </authorList>
    </citation>
    <scope>NUCLEOTIDE SEQUENCE</scope>
</reference>
<dbReference type="AlphaFoldDB" id="A0A9P0Q1Q1"/>
<dbReference type="Proteomes" id="UP001152888">
    <property type="component" value="Unassembled WGS sequence"/>
</dbReference>
<proteinExistence type="predicted"/>
<name>A0A9P0Q1Q1_ACAOB</name>
<comment type="caution">
    <text evidence="1">The sequence shown here is derived from an EMBL/GenBank/DDBJ whole genome shotgun (WGS) entry which is preliminary data.</text>
</comment>
<feature type="non-terminal residue" evidence="1">
    <location>
        <position position="44"/>
    </location>
</feature>
<keyword evidence="2" id="KW-1185">Reference proteome</keyword>
<evidence type="ECO:0000313" key="2">
    <source>
        <dbReference type="Proteomes" id="UP001152888"/>
    </source>
</evidence>
<evidence type="ECO:0000313" key="1">
    <source>
        <dbReference type="EMBL" id="CAH2006890.1"/>
    </source>
</evidence>
<sequence length="44" mass="5169">MKNQSVLRALNVIAEKHLNIIYTRSLHNHYWIFLSNISRTNTTG</sequence>